<dbReference type="Gene3D" id="3.40.50.150">
    <property type="entry name" value="Vaccinia Virus protein VP39"/>
    <property type="match status" value="1"/>
</dbReference>
<dbReference type="SUPFAM" id="SSF53335">
    <property type="entry name" value="S-adenosyl-L-methionine-dependent methyltransferases"/>
    <property type="match status" value="1"/>
</dbReference>
<evidence type="ECO:0000313" key="1">
    <source>
        <dbReference type="EMBL" id="GCB88185.1"/>
    </source>
</evidence>
<dbReference type="GO" id="GO:0032259">
    <property type="term" value="P:methylation"/>
    <property type="evidence" value="ECO:0007669"/>
    <property type="project" value="UniProtKB-KW"/>
</dbReference>
<dbReference type="Proteomes" id="UP000288351">
    <property type="component" value="Unassembled WGS sequence"/>
</dbReference>
<dbReference type="InterPro" id="IPR029063">
    <property type="entry name" value="SAM-dependent_MTases_sf"/>
</dbReference>
<dbReference type="InterPro" id="IPR041698">
    <property type="entry name" value="Methyltransf_25"/>
</dbReference>
<keyword evidence="1" id="KW-0489">Methyltransferase</keyword>
<comment type="caution">
    <text evidence="1">The sequence shown here is derived from an EMBL/GenBank/DDBJ whole genome shotgun (WGS) entry which is preliminary data.</text>
</comment>
<proteinExistence type="predicted"/>
<name>A0A059VYE5_STRNR</name>
<accession>A0A059VYE5</accession>
<evidence type="ECO:0000313" key="2">
    <source>
        <dbReference type="Proteomes" id="UP000288351"/>
    </source>
</evidence>
<reference evidence="1 2" key="1">
    <citation type="journal article" date="2019" name="Microbiol. Resour. Announc.">
        <title>Draft Genome Sequence of the Most Traditional epsilon-Poly-l-Lysine Producer, Streptomyces albulus NBRC14147.</title>
        <authorList>
            <person name="Yamanaka K."/>
            <person name="Hamano Y."/>
        </authorList>
    </citation>
    <scope>NUCLEOTIDE SEQUENCE [LARGE SCALE GENOMIC DNA]</scope>
    <source>
        <strain evidence="1 2">NBRC 14147</strain>
    </source>
</reference>
<dbReference type="eggNOG" id="COG2226">
    <property type="taxonomic scope" value="Bacteria"/>
</dbReference>
<dbReference type="STRING" id="68570.DC74_53"/>
<keyword evidence="1" id="KW-0808">Transferase</keyword>
<dbReference type="GO" id="GO:0008168">
    <property type="term" value="F:methyltransferase activity"/>
    <property type="evidence" value="ECO:0007669"/>
    <property type="project" value="UniProtKB-KW"/>
</dbReference>
<dbReference type="CDD" id="cd02440">
    <property type="entry name" value="AdoMet_MTases"/>
    <property type="match status" value="1"/>
</dbReference>
<gene>
    <name evidence="1" type="ORF">SALB_00854</name>
</gene>
<organism evidence="1 2">
    <name type="scientific">Streptomyces noursei</name>
    <name type="common">Streptomyces albulus</name>
    <dbReference type="NCBI Taxonomy" id="1971"/>
    <lineage>
        <taxon>Bacteria</taxon>
        <taxon>Bacillati</taxon>
        <taxon>Actinomycetota</taxon>
        <taxon>Actinomycetes</taxon>
        <taxon>Kitasatosporales</taxon>
        <taxon>Streptomycetaceae</taxon>
        <taxon>Streptomyces</taxon>
    </lineage>
</organism>
<dbReference type="RefSeq" id="WP_016573766.1">
    <property type="nucleotide sequence ID" value="NZ_BHXC01000006.1"/>
</dbReference>
<dbReference type="AlphaFoldDB" id="A0A059VYE5"/>
<protein>
    <submittedName>
        <fullName evidence="1">SAM-dependent methyltransferase</fullName>
    </submittedName>
</protein>
<sequence>MTTPTADLWHHYGRARHATDRAVPDTFHWGWSQGSGPGPEVLGDLTGLHVGDLGAGTARHAAYLALHHGPARIDAVDASPAQHAMATDLYGHLAPRLHIEQADVVSHLRAAANTYDVLYSVFGAVDFTEPRELLPAAAAALRPGGRLMFSTLTHYHGGAPAQPEVQHADIPARTPDGKAVTMRRWVLQKHVWTKMLSASGFTRISVEPLRGEAERRPANAHLVTAHRKTP</sequence>
<dbReference type="Pfam" id="PF13649">
    <property type="entry name" value="Methyltransf_25"/>
    <property type="match status" value="1"/>
</dbReference>
<dbReference type="EMBL" id="BHXC01000006">
    <property type="protein sequence ID" value="GCB88185.1"/>
    <property type="molecule type" value="Genomic_DNA"/>
</dbReference>